<dbReference type="EMBL" id="JBEVYD010000010">
    <property type="protein sequence ID" value="KAL3230252.1"/>
    <property type="molecule type" value="Genomic_DNA"/>
</dbReference>
<name>A0ABR4NQ49_9SACH</name>
<keyword evidence="3" id="KW-1185">Reference proteome</keyword>
<accession>A0ABR4NQ49</accession>
<comment type="caution">
    <text evidence="2">The sequence shown here is derived from an EMBL/GenBank/DDBJ whole genome shotgun (WGS) entry which is preliminary data.</text>
</comment>
<reference evidence="2 3" key="1">
    <citation type="submission" date="2024-05" db="EMBL/GenBank/DDBJ databases">
        <title>Long read based assembly of the Candida bracarensis genome reveals expanded adhesin content.</title>
        <authorList>
            <person name="Marcet-Houben M."/>
            <person name="Ksiezopolska E."/>
            <person name="Gabaldon T."/>
        </authorList>
    </citation>
    <scope>NUCLEOTIDE SEQUENCE [LARGE SCALE GENOMIC DNA]</scope>
    <source>
        <strain evidence="2 3">CBM6</strain>
    </source>
</reference>
<dbReference type="Pfam" id="PF04090">
    <property type="entry name" value="Rrn11"/>
    <property type="match status" value="1"/>
</dbReference>
<sequence length="501" mass="58757">MMFEVPVSYHNKRIATERKIRYQFVNILNRKYHGKKRKVRQRDQLPTPENSAAETNGSSSDLREIKIKRKLTMGEECSDLEVSNEEESDEDSEHNLEFGDHPNRFEKLYYKKYDKPENSFEVWNDESVPGKSKKIELKKTRISYTHLNRIQKAAKRKIESSTVHVPLANKRYFDIKCEGYEVLEPLVRTEGYQLKQIEALTQILFINVSRGNWDIAYRSFSILIRIPEVDIRNIWGLGTRILMERGQTTRSLEFLKWMSTVYSSKVNFIQSFCYRNAPAFRSGSKTHSPKYATTWLWNSLIRATELISIEEEGGVDGDVEMDVGITKSNGMDKISQLIDRLSEMVLVPPYMEDAEVWFIYSMCHMVKADYLSSQYDGSQLMGSGRDIARNQVTQHIHYVKTYLQNCVQKGNFEYPKQFIEGRLKEFEARMYRENKPNKAAMVSSEHDEEDIDPYEENPFDIDEDNSFSRNYEDEDPVIKTHWEPAINVDNMQYYNEDSDSD</sequence>
<feature type="compositionally biased region" description="Polar residues" evidence="1">
    <location>
        <begin position="47"/>
        <end position="60"/>
    </location>
</feature>
<keyword evidence="2" id="KW-0396">Initiation factor</keyword>
<feature type="region of interest" description="Disordered" evidence="1">
    <location>
        <begin position="76"/>
        <end position="98"/>
    </location>
</feature>
<dbReference type="PANTHER" id="PTHR28244">
    <property type="entry name" value="RNA POLYMERASE I-SPECIFIC TRANSCRIPTION INITIATION FACTOR RRN11"/>
    <property type="match status" value="1"/>
</dbReference>
<dbReference type="GO" id="GO:0003743">
    <property type="term" value="F:translation initiation factor activity"/>
    <property type="evidence" value="ECO:0007669"/>
    <property type="project" value="UniProtKB-KW"/>
</dbReference>
<feature type="region of interest" description="Disordered" evidence="1">
    <location>
        <begin position="437"/>
        <end position="471"/>
    </location>
</feature>
<evidence type="ECO:0000313" key="3">
    <source>
        <dbReference type="Proteomes" id="UP001623330"/>
    </source>
</evidence>
<evidence type="ECO:0000313" key="2">
    <source>
        <dbReference type="EMBL" id="KAL3230252.1"/>
    </source>
</evidence>
<organism evidence="2 3">
    <name type="scientific">Nakaseomyces bracarensis</name>
    <dbReference type="NCBI Taxonomy" id="273131"/>
    <lineage>
        <taxon>Eukaryota</taxon>
        <taxon>Fungi</taxon>
        <taxon>Dikarya</taxon>
        <taxon>Ascomycota</taxon>
        <taxon>Saccharomycotina</taxon>
        <taxon>Saccharomycetes</taxon>
        <taxon>Saccharomycetales</taxon>
        <taxon>Saccharomycetaceae</taxon>
        <taxon>Nakaseomyces</taxon>
    </lineage>
</organism>
<dbReference type="InterPro" id="IPR007224">
    <property type="entry name" value="TIF_Rrn11"/>
</dbReference>
<protein>
    <submittedName>
        <fullName evidence="2">RNA polymerase I-specific transcription initiation factor RRN11</fullName>
    </submittedName>
</protein>
<dbReference type="Proteomes" id="UP001623330">
    <property type="component" value="Unassembled WGS sequence"/>
</dbReference>
<dbReference type="PANTHER" id="PTHR28244:SF1">
    <property type="entry name" value="RNA POLYMERASE I-SPECIFIC TRANSCRIPTION INITIATION FACTOR RRN11"/>
    <property type="match status" value="1"/>
</dbReference>
<gene>
    <name evidence="2" type="ORF">RNJ44_01615</name>
</gene>
<feature type="region of interest" description="Disordered" evidence="1">
    <location>
        <begin position="35"/>
        <end position="61"/>
    </location>
</feature>
<feature type="compositionally biased region" description="Acidic residues" evidence="1">
    <location>
        <begin position="446"/>
        <end position="465"/>
    </location>
</feature>
<dbReference type="InterPro" id="IPR053029">
    <property type="entry name" value="RNA_pol_I-specific_init_factor"/>
</dbReference>
<evidence type="ECO:0000256" key="1">
    <source>
        <dbReference type="SAM" id="MobiDB-lite"/>
    </source>
</evidence>
<proteinExistence type="predicted"/>
<feature type="compositionally biased region" description="Acidic residues" evidence="1">
    <location>
        <begin position="76"/>
        <end position="92"/>
    </location>
</feature>
<keyword evidence="2" id="KW-0648">Protein biosynthesis</keyword>